<feature type="transmembrane region" description="Helical" evidence="2">
    <location>
        <begin position="7"/>
        <end position="25"/>
    </location>
</feature>
<dbReference type="Gene3D" id="3.50.50.60">
    <property type="entry name" value="FAD/NAD(P)-binding domain"/>
    <property type="match status" value="2"/>
</dbReference>
<name>A0ABZ2TG83_9RHOB</name>
<evidence type="ECO:0000259" key="3">
    <source>
        <dbReference type="Pfam" id="PF01266"/>
    </source>
</evidence>
<dbReference type="PANTHER" id="PTHR13847">
    <property type="entry name" value="SARCOSINE DEHYDROGENASE-RELATED"/>
    <property type="match status" value="1"/>
</dbReference>
<dbReference type="SUPFAM" id="SSF54373">
    <property type="entry name" value="FAD-linked reductases, C-terminal domain"/>
    <property type="match status" value="1"/>
</dbReference>
<dbReference type="SUPFAM" id="SSF51905">
    <property type="entry name" value="FAD/NAD(P)-binding domain"/>
    <property type="match status" value="1"/>
</dbReference>
<dbReference type="Gene3D" id="3.30.9.10">
    <property type="entry name" value="D-Amino Acid Oxidase, subunit A, domain 2"/>
    <property type="match status" value="1"/>
</dbReference>
<organism evidence="4 5">
    <name type="scientific">Roseovarius rhodophyticola</name>
    <dbReference type="NCBI Taxonomy" id="3080827"/>
    <lineage>
        <taxon>Bacteria</taxon>
        <taxon>Pseudomonadati</taxon>
        <taxon>Pseudomonadota</taxon>
        <taxon>Alphaproteobacteria</taxon>
        <taxon>Rhodobacterales</taxon>
        <taxon>Roseobacteraceae</taxon>
        <taxon>Roseovarius</taxon>
    </lineage>
</organism>
<dbReference type="EC" id="1.-.-.-" evidence="4"/>
<gene>
    <name evidence="4" type="ORF">RZS32_002390</name>
</gene>
<dbReference type="InterPro" id="IPR006076">
    <property type="entry name" value="FAD-dep_OxRdtase"/>
</dbReference>
<protein>
    <submittedName>
        <fullName evidence="4">FAD-binding oxidoreductase</fullName>
        <ecNumber evidence="4">1.-.-.-</ecNumber>
    </submittedName>
</protein>
<evidence type="ECO:0000313" key="5">
    <source>
        <dbReference type="Proteomes" id="UP001281305"/>
    </source>
</evidence>
<evidence type="ECO:0000313" key="4">
    <source>
        <dbReference type="EMBL" id="WYK18754.1"/>
    </source>
</evidence>
<keyword evidence="2" id="KW-0812">Transmembrane</keyword>
<evidence type="ECO:0000256" key="2">
    <source>
        <dbReference type="SAM" id="Phobius"/>
    </source>
</evidence>
<proteinExistence type="predicted"/>
<evidence type="ECO:0000256" key="1">
    <source>
        <dbReference type="ARBA" id="ARBA00023002"/>
    </source>
</evidence>
<dbReference type="PANTHER" id="PTHR13847:SF289">
    <property type="entry name" value="GLYCINE OXIDASE"/>
    <property type="match status" value="1"/>
</dbReference>
<dbReference type="InterPro" id="IPR036188">
    <property type="entry name" value="FAD/NAD-bd_sf"/>
</dbReference>
<keyword evidence="1 4" id="KW-0560">Oxidoreductase</keyword>
<dbReference type="EMBL" id="CP146606">
    <property type="protein sequence ID" value="WYK18754.1"/>
    <property type="molecule type" value="Genomic_DNA"/>
</dbReference>
<dbReference type="Proteomes" id="UP001281305">
    <property type="component" value="Chromosome"/>
</dbReference>
<dbReference type="Pfam" id="PF01266">
    <property type="entry name" value="DAO"/>
    <property type="match status" value="1"/>
</dbReference>
<feature type="domain" description="FAD dependent oxidoreductase" evidence="3">
    <location>
        <begin position="8"/>
        <end position="397"/>
    </location>
</feature>
<keyword evidence="5" id="KW-1185">Reference proteome</keyword>
<dbReference type="RefSeq" id="WP_317055437.1">
    <property type="nucleotide sequence ID" value="NZ_CP146606.1"/>
</dbReference>
<keyword evidence="2" id="KW-1133">Transmembrane helix</keyword>
<reference evidence="4 5" key="1">
    <citation type="submission" date="2024-02" db="EMBL/GenBank/DDBJ databases">
        <title>Roseovarius strain W115 nov., isolated from a marine algae.</title>
        <authorList>
            <person name="Lee M.W."/>
            <person name="Lee J.K."/>
            <person name="Kim J.M."/>
            <person name="Choi D.G."/>
            <person name="Baek J.H."/>
            <person name="Bayburt H."/>
            <person name="Jung J.J."/>
            <person name="Han D.M."/>
            <person name="Jeon C.O."/>
        </authorList>
    </citation>
    <scope>NUCLEOTIDE SEQUENCE [LARGE SCALE GENOMIC DNA]</scope>
    <source>
        <strain evidence="4 5">W115</strain>
    </source>
</reference>
<sequence length="421" mass="45929">MENDKKSVAIIGAGIVGVSTAIWLLREGHDVVLIDKNGPGEGTSFGNAGLLASAATLPVPMPGLLGKVPRMLFKRNEPLFLRWAHLPKLLPWILPYLRYANEPAARQRAQDIQPIIGDSLADHQAMSNGTGAEEFIVPTDYVFGYQTKSGYMADQLAWSVRSEQGFEWDELTGDQFRAYDPIYSDLVGYAAILKNHGRITDPGAYVKALARFAETQGTRILKADVTDVVRDNGRVTGVRAGGETLRCDTVVLAAGAWSKTLVEQLGLKVPLHPESGFHMELWEPSLVPRSPVMLAAGKFVITPMDGRLRLAGMVGYGGFDAVPSRAPYRLFLEYLRRAIPELTWQDTTEWMGHRPAMRDSIPFIGAIPGVQGAYAGFGHDHVGLTGGPKTGQILSQLISGKSPNIDLAPYAPERFTPGLRR</sequence>
<dbReference type="GO" id="GO:0016491">
    <property type="term" value="F:oxidoreductase activity"/>
    <property type="evidence" value="ECO:0007669"/>
    <property type="project" value="UniProtKB-KW"/>
</dbReference>
<accession>A0ABZ2TG83</accession>
<keyword evidence="2" id="KW-0472">Membrane</keyword>